<keyword evidence="1" id="KW-1133">Transmembrane helix</keyword>
<name>A0A1S2MFS4_9BACI</name>
<evidence type="ECO:0000313" key="2">
    <source>
        <dbReference type="EMBL" id="OIJ23519.1"/>
    </source>
</evidence>
<dbReference type="KEGG" id="aia:AWH56_009310"/>
<evidence type="ECO:0000313" key="4">
    <source>
        <dbReference type="Proteomes" id="UP000180175"/>
    </source>
</evidence>
<dbReference type="Proteomes" id="UP000180175">
    <property type="component" value="Chromosome"/>
</dbReference>
<organism evidence="2 4">
    <name type="scientific">Anaerobacillus isosaccharinicus</name>
    <dbReference type="NCBI Taxonomy" id="1532552"/>
    <lineage>
        <taxon>Bacteria</taxon>
        <taxon>Bacillati</taxon>
        <taxon>Bacillota</taxon>
        <taxon>Bacilli</taxon>
        <taxon>Bacillales</taxon>
        <taxon>Bacillaceae</taxon>
        <taxon>Anaerobacillus</taxon>
    </lineage>
</organism>
<dbReference type="EMBL" id="CP063356">
    <property type="protein sequence ID" value="QOY37758.1"/>
    <property type="molecule type" value="Genomic_DNA"/>
</dbReference>
<dbReference type="RefSeq" id="WP_071315426.1">
    <property type="nucleotide sequence ID" value="NZ_CP063356.2"/>
</dbReference>
<dbReference type="AlphaFoldDB" id="A0A1S2MFS4"/>
<protein>
    <recommendedName>
        <fullName evidence="5">GerMN domain-containing protein</fullName>
    </recommendedName>
</protein>
<dbReference type="OrthoDB" id="2965336at2"/>
<evidence type="ECO:0000256" key="1">
    <source>
        <dbReference type="SAM" id="Phobius"/>
    </source>
</evidence>
<reference evidence="2 4" key="1">
    <citation type="submission" date="2016-10" db="EMBL/GenBank/DDBJ databases">
        <title>Draft genome sequences of four alkaliphilic bacteria belonging to the Anaerobacillus genus.</title>
        <authorList>
            <person name="Bassil N.M."/>
            <person name="Lloyd J.R."/>
        </authorList>
    </citation>
    <scope>NUCLEOTIDE SEQUENCE [LARGE SCALE GENOMIC DNA]</scope>
    <source>
        <strain evidence="2 4">NB2006</strain>
    </source>
</reference>
<reference evidence="3 4" key="3">
    <citation type="journal article" date="2019" name="Int. J. Syst. Evol. Microbiol.">
        <title>Anaerobacillus isosaccharinicus sp. nov., an alkaliphilic bacterium which degrades isosaccharinic acid.</title>
        <authorList>
            <person name="Bassil N.M."/>
            <person name="Lloyd J.R."/>
        </authorList>
    </citation>
    <scope>NUCLEOTIDE SEQUENCE [LARGE SCALE GENOMIC DNA]</scope>
    <source>
        <strain evidence="3 4">NB2006</strain>
    </source>
</reference>
<keyword evidence="1" id="KW-0812">Transmembrane</keyword>
<dbReference type="EMBL" id="LQXD01000001">
    <property type="protein sequence ID" value="OIJ23519.1"/>
    <property type="molecule type" value="Genomic_DNA"/>
</dbReference>
<feature type="transmembrane region" description="Helical" evidence="1">
    <location>
        <begin position="53"/>
        <end position="75"/>
    </location>
</feature>
<proteinExistence type="predicted"/>
<sequence>MMRSSKWDEKSVENQLRKLPKIEDKQSKEELFKRIQDRLQEEQIIERPKKKNWFVPTIAAAAVFFLMLLIIPSFLNERNVTIEDPNAELKMERVAEDATSDEADIMNTEMAPGINSIFDNNYPIYMSAMQPYEEEFYRNEIVRIAVPVFVNNTEYIIPVTHLGEGADQIERLLSIKDSFTGEAWGIGNFPAFEINSIGEGKDGTLKIDVKKGSLENMSSAEHYIYQQVLLETFSPYTREIEFSSDGEPGVEWGQSGLIHTMNLEEPNLGYYLYESRTGYLFLVPGRAINARGNFLNKDMNFEETLESMKQGDPNLGYLPAINPEFVITDIKEVRDVVTISFAEGTIIDDNPFNLAMLEAIMFTARDFGYAFVQFDRVEPTHVGPYYMGDLIEIPRYINFIR</sequence>
<reference evidence="3 4" key="2">
    <citation type="journal article" date="2017" name="Genome Announc.">
        <title>Draft Genome Sequences of Four Alkaliphilic Bacteria Belonging to the Anaerobacillus Genus.</title>
        <authorList>
            <person name="Bassil N.M."/>
            <person name="Lloyd J.R."/>
        </authorList>
    </citation>
    <scope>NUCLEOTIDE SEQUENCE [LARGE SCALE GENOMIC DNA]</scope>
    <source>
        <strain evidence="3 4">NB2006</strain>
    </source>
</reference>
<evidence type="ECO:0008006" key="5">
    <source>
        <dbReference type="Google" id="ProtNLM"/>
    </source>
</evidence>
<evidence type="ECO:0000313" key="3">
    <source>
        <dbReference type="EMBL" id="QOY37758.1"/>
    </source>
</evidence>
<keyword evidence="4" id="KW-1185">Reference proteome</keyword>
<keyword evidence="1" id="KW-0472">Membrane</keyword>
<reference evidence="3" key="4">
    <citation type="submission" date="2020-10" db="EMBL/GenBank/DDBJ databases">
        <authorList>
            <person name="Bassil N.M."/>
            <person name="Lloyd J.R."/>
        </authorList>
    </citation>
    <scope>NUCLEOTIDE SEQUENCE</scope>
    <source>
        <strain evidence="3">NB2006</strain>
    </source>
</reference>
<accession>A0A1S2MFS4</accession>
<gene>
    <name evidence="3" type="ORF">AWH56_009310</name>
    <name evidence="2" type="ORF">AWH56_01220</name>
</gene>